<keyword evidence="3" id="KW-1185">Reference proteome</keyword>
<dbReference type="SUPFAM" id="SSF52733">
    <property type="entry name" value="Nicotinate mononucleotide:5,6-dimethylbenzimidazole phosphoribosyltransferase (CobT)"/>
    <property type="match status" value="1"/>
</dbReference>
<dbReference type="PANTHER" id="PTHR38811">
    <property type="match status" value="1"/>
</dbReference>
<dbReference type="PANTHER" id="PTHR38811:SF1">
    <property type="entry name" value="UPF0284 PROTEIN SLL1500"/>
    <property type="match status" value="1"/>
</dbReference>
<proteinExistence type="inferred from homology"/>
<dbReference type="NCBIfam" id="NF003372">
    <property type="entry name" value="PRK04447.1-5"/>
    <property type="match status" value="1"/>
</dbReference>
<dbReference type="GO" id="GO:0008939">
    <property type="term" value="F:nicotinate-nucleotide-dimethylbenzimidazole phosphoribosyltransferase activity"/>
    <property type="evidence" value="ECO:0007669"/>
    <property type="project" value="InterPro"/>
</dbReference>
<dbReference type="Proteomes" id="UP000053352">
    <property type="component" value="Unassembled WGS sequence"/>
</dbReference>
<protein>
    <recommendedName>
        <fullName evidence="1">UPF0284 protein CF15_04580</fullName>
    </recommendedName>
</protein>
<accession>A0A0V8RVH1</accession>
<evidence type="ECO:0000256" key="1">
    <source>
        <dbReference type="HAMAP-Rule" id="MF_01086"/>
    </source>
</evidence>
<dbReference type="AlphaFoldDB" id="A0A0V8RVH1"/>
<dbReference type="NCBIfam" id="TIGR00303">
    <property type="entry name" value="nicotinate mononucleotide-dependent phosphoribosyltransferase CobT"/>
    <property type="match status" value="1"/>
</dbReference>
<dbReference type="InterPro" id="IPR036087">
    <property type="entry name" value="Nict_dMeBzImd_PRibTrfase_sf"/>
</dbReference>
<dbReference type="Pfam" id="PF02277">
    <property type="entry name" value="DBI_PRT"/>
    <property type="match status" value="1"/>
</dbReference>
<reference evidence="2 3" key="1">
    <citation type="submission" date="2015-11" db="EMBL/GenBank/DDBJ databases">
        <title>Genome sequence of Pyrodictium occultum PL-19, a marine hyperthermophilic archaeon isolated from Volcano, Italy.</title>
        <authorList>
            <person name="Utturkar S."/>
            <person name="Huber H."/>
            <person name="Leptihn S."/>
            <person name="Brown S."/>
            <person name="Stetter K.O."/>
            <person name="Podar M."/>
        </authorList>
    </citation>
    <scope>NUCLEOTIDE SEQUENCE [LARGE SCALE GENOMIC DNA]</scope>
    <source>
        <strain evidence="2 3">PL-19</strain>
    </source>
</reference>
<dbReference type="HAMAP" id="MF_01086">
    <property type="entry name" value="UPF0284"/>
    <property type="match status" value="1"/>
</dbReference>
<organism evidence="2 3">
    <name type="scientific">Pyrodictium occultum</name>
    <dbReference type="NCBI Taxonomy" id="2309"/>
    <lineage>
        <taxon>Archaea</taxon>
        <taxon>Thermoproteota</taxon>
        <taxon>Thermoprotei</taxon>
        <taxon>Desulfurococcales</taxon>
        <taxon>Pyrodictiaceae</taxon>
        <taxon>Pyrodictium</taxon>
    </lineage>
</organism>
<name>A0A0V8RVH1_PYROC</name>
<evidence type="ECO:0000313" key="3">
    <source>
        <dbReference type="Proteomes" id="UP000053352"/>
    </source>
</evidence>
<comment type="caution">
    <text evidence="2">The sequence shown here is derived from an EMBL/GenBank/DDBJ whole genome shotgun (WGS) entry which is preliminary data.</text>
</comment>
<dbReference type="Gene3D" id="3.40.50.10210">
    <property type="match status" value="1"/>
</dbReference>
<dbReference type="CDD" id="cd02439">
    <property type="entry name" value="DMB-PRT_CobT"/>
    <property type="match status" value="1"/>
</dbReference>
<evidence type="ECO:0000313" key="2">
    <source>
        <dbReference type="EMBL" id="KSW12059.1"/>
    </source>
</evidence>
<dbReference type="EMBL" id="LNTB01000001">
    <property type="protein sequence ID" value="KSW12059.1"/>
    <property type="molecule type" value="Genomic_DNA"/>
</dbReference>
<gene>
    <name evidence="2" type="ORF">CF15_04580</name>
</gene>
<dbReference type="OrthoDB" id="9136at2157"/>
<dbReference type="STRING" id="2309.CF15_04580"/>
<comment type="similarity">
    <text evidence="1">Belongs to the UPF0284 family.</text>
</comment>
<dbReference type="InterPro" id="IPR002805">
    <property type="entry name" value="Nict_dMeBzImd_PRibTrfase_arc"/>
</dbReference>
<sequence>MHTSQGLDAYGPAAGEVLEALRGRVLFSVVAGSTATSTIPGISIAGPSPEATVLTPTLDAEYLLAGRPLTLSVVPVSPEGLPTPAVISRAIVANRLGLPLLVVDAGCKQVPRVPHAALPSRMPGGRIDKEPALPRGTARSLYMEARLLGSSLARGLDALVAGETIPGGTTVAAAVMEALGYRALGRVSSSSASNPHGLRERVVRAALSRLHGAGDVFEAVDEIGDPVHVSLAGLAAGAVEAGAWAVLAGGTQMAAVLAILSRAEPKALERVAVATTPWIIRDGTADLLGLVRDIAPRVAVLAARFSMAGSRHAGLRAYEKGYVKEGVGAGGALVLGAARGLPAREMLEAVEEEYERITRGAGDAGSRGQA</sequence>
<dbReference type="InterPro" id="IPR003200">
    <property type="entry name" value="Nict_dMeBzImd_PRibTrfase"/>
</dbReference>